<evidence type="ECO:0000256" key="4">
    <source>
        <dbReference type="ARBA" id="ARBA00022737"/>
    </source>
</evidence>
<dbReference type="FunFam" id="3.10.580.10:FF:000043">
    <property type="entry name" value="Sds23p"/>
    <property type="match status" value="1"/>
</dbReference>
<dbReference type="InterPro" id="IPR050511">
    <property type="entry name" value="AMPK_gamma/SDS23_families"/>
</dbReference>
<dbReference type="GO" id="GO:0042149">
    <property type="term" value="P:cellular response to glucose starvation"/>
    <property type="evidence" value="ECO:0007669"/>
    <property type="project" value="InterPro"/>
</dbReference>
<dbReference type="GO" id="GO:0005737">
    <property type="term" value="C:cytoplasm"/>
    <property type="evidence" value="ECO:0007669"/>
    <property type="project" value="UniProtKB-SubCell"/>
</dbReference>
<evidence type="ECO:0000313" key="9">
    <source>
        <dbReference type="EMBL" id="CCE63765.1"/>
    </source>
</evidence>
<evidence type="ECO:0000256" key="7">
    <source>
        <dbReference type="SAM" id="MobiDB-lite"/>
    </source>
</evidence>
<feature type="compositionally biased region" description="Low complexity" evidence="7">
    <location>
        <begin position="8"/>
        <end position="23"/>
    </location>
</feature>
<dbReference type="PROSITE" id="PS51371">
    <property type="entry name" value="CBS"/>
    <property type="match status" value="1"/>
</dbReference>
<feature type="compositionally biased region" description="Polar residues" evidence="7">
    <location>
        <begin position="77"/>
        <end position="93"/>
    </location>
</feature>
<evidence type="ECO:0000256" key="2">
    <source>
        <dbReference type="ARBA" id="ARBA00006624"/>
    </source>
</evidence>
<dbReference type="InterPro" id="IPR000644">
    <property type="entry name" value="CBS_dom"/>
</dbReference>
<dbReference type="EMBL" id="HE612861">
    <property type="protein sequence ID" value="CCE63765.1"/>
    <property type="molecule type" value="Genomic_DNA"/>
</dbReference>
<protein>
    <recommendedName>
        <fullName evidence="8">CBS domain-containing protein</fullName>
    </recommendedName>
</protein>
<keyword evidence="4" id="KW-0677">Repeat</keyword>
<feature type="compositionally biased region" description="Polar residues" evidence="7">
    <location>
        <begin position="45"/>
        <end position="68"/>
    </location>
</feature>
<dbReference type="OrthoDB" id="449052at2759"/>
<proteinExistence type="inferred from homology"/>
<comment type="subcellular location">
    <subcellularLocation>
        <location evidence="1">Cytoplasm</location>
    </subcellularLocation>
</comment>
<organism evidence="9 10">
    <name type="scientific">Tetrapisispora phaffii (strain ATCC 24235 / CBS 4417 / NBRC 1672 / NRRL Y-8282 / UCD 70-5)</name>
    <name type="common">Yeast</name>
    <name type="synonym">Fabospora phaffii</name>
    <dbReference type="NCBI Taxonomy" id="1071381"/>
    <lineage>
        <taxon>Eukaryota</taxon>
        <taxon>Fungi</taxon>
        <taxon>Dikarya</taxon>
        <taxon>Ascomycota</taxon>
        <taxon>Saccharomycotina</taxon>
        <taxon>Saccharomycetes</taxon>
        <taxon>Saccharomycetales</taxon>
        <taxon>Saccharomycetaceae</taxon>
        <taxon>Tetrapisispora</taxon>
    </lineage>
</organism>
<dbReference type="PANTHER" id="PTHR13780:SF36">
    <property type="entry name" value="CBS DOMAIN-CONTAINING PROTEIN"/>
    <property type="match status" value="1"/>
</dbReference>
<accession>G8BUH9</accession>
<dbReference type="GO" id="GO:0000920">
    <property type="term" value="P:septum digestion after cytokinesis"/>
    <property type="evidence" value="ECO:0007669"/>
    <property type="project" value="UniProtKB-ARBA"/>
</dbReference>
<feature type="region of interest" description="Disordered" evidence="7">
    <location>
        <begin position="1"/>
        <end position="93"/>
    </location>
</feature>
<dbReference type="Proteomes" id="UP000005666">
    <property type="component" value="Chromosome 6"/>
</dbReference>
<dbReference type="RefSeq" id="XP_003686199.1">
    <property type="nucleotide sequence ID" value="XM_003686151.1"/>
</dbReference>
<reference evidence="9 10" key="1">
    <citation type="journal article" date="2011" name="Proc. Natl. Acad. Sci. U.S.A.">
        <title>Evolutionary erosion of yeast sex chromosomes by mating-type switching accidents.</title>
        <authorList>
            <person name="Gordon J.L."/>
            <person name="Armisen D."/>
            <person name="Proux-Wera E."/>
            <person name="Oheigeartaigh S.S."/>
            <person name="Byrne K.P."/>
            <person name="Wolfe K.H."/>
        </authorList>
    </citation>
    <scope>NUCLEOTIDE SEQUENCE [LARGE SCALE GENOMIC DNA]</scope>
    <source>
        <strain evidence="10">ATCC 24235 / CBS 4417 / NBRC 1672 / NRRL Y-8282 / UCD 70-5</strain>
    </source>
</reference>
<gene>
    <name evidence="9" type="primary">TPHA0F02840</name>
    <name evidence="9" type="ordered locus">TPHA_0F02840</name>
</gene>
<dbReference type="STRING" id="1071381.G8BUH9"/>
<dbReference type="AlphaFoldDB" id="G8BUH9"/>
<dbReference type="FunFam" id="3.10.580.10:FF:000035">
    <property type="entry name" value="Protein SDS23"/>
    <property type="match status" value="1"/>
</dbReference>
<dbReference type="OMA" id="AITNPEM"/>
<evidence type="ECO:0000256" key="6">
    <source>
        <dbReference type="PROSITE-ProRule" id="PRU00703"/>
    </source>
</evidence>
<evidence type="ECO:0000259" key="8">
    <source>
        <dbReference type="PROSITE" id="PS51371"/>
    </source>
</evidence>
<dbReference type="KEGG" id="tpf:TPHA_0F02840"/>
<feature type="region of interest" description="Disordered" evidence="7">
    <location>
        <begin position="621"/>
        <end position="640"/>
    </location>
</feature>
<feature type="domain" description="CBS" evidence="8">
    <location>
        <begin position="436"/>
        <end position="496"/>
    </location>
</feature>
<dbReference type="Pfam" id="PF00571">
    <property type="entry name" value="CBS"/>
    <property type="match status" value="1"/>
</dbReference>
<evidence type="ECO:0000256" key="1">
    <source>
        <dbReference type="ARBA" id="ARBA00004496"/>
    </source>
</evidence>
<dbReference type="SUPFAM" id="SSF54631">
    <property type="entry name" value="CBS-domain pair"/>
    <property type="match status" value="2"/>
</dbReference>
<sequence>MKAGKYMSGSANNSASNINAASSTQRHNSIMELLSTPPQLPHNPGSASSTVTGATLGSNTNTLNVNKSGHNHHFNKSRQSSNLNDGFSQSASNAAEDPMVLGRTESFSSADSISSLSITSSNNHFDMIDNNSDNNNTNSIYANITGNANNQANNANGPGSPGISLHLTNSNGYNSNSILAQDSSFSHVTSTINTYPQQQQQQQQQPLLAEQQPQSQPHQQQLHHDIEEYLSNVHHGELMENGDDRFPSHCISSVHAQKWQHIKLSQLIEQNKLITIEGSISIEEAFNTLVKYHLTSLPVEQFSGDMDCLSFDYNDLNSYLLLVLNKISVNNEKVTQDCQNGKPVPVGEIIKLTPKNPACRLPESENLSTVMGILGSGVHRVIITDNEITKMKGILSQRRLVKYLWDNARSFPSLEPLLNSSLKDLQIGVFNLSSKPTSDQSRVISIRGEEPLIMALYKMHTESISSIAVVDNQLNLIGNISVTDVKHVTRTSQYPLLHKTCRHFISIILNSRGLENGKDSFPIFHVYPTSSLARTLAKLVATKSHRLWIVQPPEQQLNESGSASTSTSNSTHSPIMTALDYSPSQTPNVSPTNLFEKEYRTGKLIGVVSLTDILSVLARKQTDNKEVDPQSARRQRGYYK</sequence>
<dbReference type="GO" id="GO:0004865">
    <property type="term" value="F:protein serine/threonine phosphatase inhibitor activity"/>
    <property type="evidence" value="ECO:0007669"/>
    <property type="project" value="TreeGrafter"/>
</dbReference>
<feature type="region of interest" description="Disordered" evidence="7">
    <location>
        <begin position="189"/>
        <end position="222"/>
    </location>
</feature>
<evidence type="ECO:0000256" key="3">
    <source>
        <dbReference type="ARBA" id="ARBA00022490"/>
    </source>
</evidence>
<dbReference type="CDD" id="cd02205">
    <property type="entry name" value="CBS_pair_SF"/>
    <property type="match status" value="1"/>
</dbReference>
<dbReference type="eggNOG" id="KOG1764">
    <property type="taxonomic scope" value="Eukaryota"/>
</dbReference>
<evidence type="ECO:0000313" key="10">
    <source>
        <dbReference type="Proteomes" id="UP000005666"/>
    </source>
</evidence>
<dbReference type="HOGENOM" id="CLU_024459_1_1_1"/>
<keyword evidence="5 6" id="KW-0129">CBS domain</keyword>
<feature type="compositionally biased region" description="Low complexity" evidence="7">
    <location>
        <begin position="560"/>
        <end position="573"/>
    </location>
</feature>
<dbReference type="GeneID" id="11535570"/>
<feature type="region of interest" description="Disordered" evidence="7">
    <location>
        <begin position="552"/>
        <end position="592"/>
    </location>
</feature>
<keyword evidence="3" id="KW-0963">Cytoplasm</keyword>
<name>G8BUH9_TETPH</name>
<dbReference type="InterPro" id="IPR046342">
    <property type="entry name" value="CBS_dom_sf"/>
</dbReference>
<dbReference type="PANTHER" id="PTHR13780">
    <property type="entry name" value="AMP-ACTIVATED PROTEIN KINASE, GAMMA REGULATORY SUBUNIT"/>
    <property type="match status" value="1"/>
</dbReference>
<dbReference type="SMART" id="SM00116">
    <property type="entry name" value="CBS"/>
    <property type="match status" value="4"/>
</dbReference>
<dbReference type="Gene3D" id="3.10.580.10">
    <property type="entry name" value="CBS-domain"/>
    <property type="match status" value="2"/>
</dbReference>
<comment type="similarity">
    <text evidence="2">Belongs to the SDS23 family.</text>
</comment>
<evidence type="ECO:0000256" key="5">
    <source>
        <dbReference type="ARBA" id="ARBA00023122"/>
    </source>
</evidence>
<feature type="compositionally biased region" description="Polar residues" evidence="7">
    <location>
        <begin position="582"/>
        <end position="592"/>
    </location>
</feature>
<feature type="compositionally biased region" description="Low complexity" evidence="7">
    <location>
        <begin position="196"/>
        <end position="220"/>
    </location>
</feature>
<dbReference type="GO" id="GO:0030071">
    <property type="term" value="P:regulation of mitotic metaphase/anaphase transition"/>
    <property type="evidence" value="ECO:0007669"/>
    <property type="project" value="InterPro"/>
</dbReference>
<keyword evidence="10" id="KW-1185">Reference proteome</keyword>